<protein>
    <submittedName>
        <fullName evidence="2">PAAR domain-containing protein</fullName>
    </submittedName>
</protein>
<name>A0AAE9Z8L6_9GAMM</name>
<sequence>MALPAATVTHMHLCPKVTGNVPHIGGPIVNGSPNVLIGNLPAARIGDTLVCVGPPDKITQGSTGVFINGKGAARLGDGTAHGGKITEGNPTVLIGDSASVPVETTNFNSFKDTLAGALINTRSPGEALGKAGMIQAKKRLGLKTDPRYIDRYHGPDDMAQDNSGILTELESKGCNKNSTAIAKNNEGYKQCSKHKNKSRAKLMSRRKHKKIDEPSNRQGGPYTQDEIDLWKEVKASGGDKRHLSTHTNTDKGLVRVYERDDVGDITEMIDEFILEDFEKLKSAIEETFKNE</sequence>
<dbReference type="KEGG" id="tvd:SG34_031875"/>
<dbReference type="CDD" id="cd14738">
    <property type="entry name" value="PAAR_2"/>
    <property type="match status" value="1"/>
</dbReference>
<reference evidence="2 3" key="2">
    <citation type="journal article" date="2022" name="Mar. Drugs">
        <title>Bioassay-Guided Fractionation Leads to the Detection of Cholic Acid Generated by the Rare Thalassomonas sp.</title>
        <authorList>
            <person name="Pheiffer F."/>
            <person name="Schneider Y.K."/>
            <person name="Hansen E.H."/>
            <person name="Andersen J.H."/>
            <person name="Isaksson J."/>
            <person name="Busche T."/>
            <person name="R C."/>
            <person name="Kalinowski J."/>
            <person name="Zyl L.V."/>
            <person name="Trindade M."/>
        </authorList>
    </citation>
    <scope>NUCLEOTIDE SEQUENCE [LARGE SCALE GENOMIC DNA]</scope>
    <source>
        <strain evidence="2 3">XOM25</strain>
    </source>
</reference>
<evidence type="ECO:0000256" key="1">
    <source>
        <dbReference type="SAM" id="MobiDB-lite"/>
    </source>
</evidence>
<feature type="compositionally biased region" description="Basic residues" evidence="1">
    <location>
        <begin position="191"/>
        <end position="209"/>
    </location>
</feature>
<gene>
    <name evidence="2" type="ORF">SG34_031875</name>
</gene>
<dbReference type="EMBL" id="CP059734">
    <property type="protein sequence ID" value="WDE08523.1"/>
    <property type="molecule type" value="Genomic_DNA"/>
</dbReference>
<reference evidence="2 3" key="1">
    <citation type="journal article" date="2015" name="Genome Announc.">
        <title>Draft Genome Sequences of Marine Isolates of Thalassomonas viridans and Thalassomonas actiniarum.</title>
        <authorList>
            <person name="Olonade I."/>
            <person name="van Zyl L.J."/>
            <person name="Trindade M."/>
        </authorList>
    </citation>
    <scope>NUCLEOTIDE SEQUENCE [LARGE SCALE GENOMIC DNA]</scope>
    <source>
        <strain evidence="2 3">XOM25</strain>
    </source>
</reference>
<feature type="region of interest" description="Disordered" evidence="1">
    <location>
        <begin position="185"/>
        <end position="224"/>
    </location>
</feature>
<dbReference type="AlphaFoldDB" id="A0AAE9Z8L6"/>
<dbReference type="Pfam" id="PF05488">
    <property type="entry name" value="PAAR_motif"/>
    <property type="match status" value="1"/>
</dbReference>
<accession>A0AAE9Z8L6</accession>
<proteinExistence type="predicted"/>
<keyword evidence="3" id="KW-1185">Reference proteome</keyword>
<organism evidence="2 3">
    <name type="scientific">Thalassomonas viridans</name>
    <dbReference type="NCBI Taxonomy" id="137584"/>
    <lineage>
        <taxon>Bacteria</taxon>
        <taxon>Pseudomonadati</taxon>
        <taxon>Pseudomonadota</taxon>
        <taxon>Gammaproteobacteria</taxon>
        <taxon>Alteromonadales</taxon>
        <taxon>Colwelliaceae</taxon>
        <taxon>Thalassomonas</taxon>
    </lineage>
</organism>
<dbReference type="Proteomes" id="UP000032352">
    <property type="component" value="Chromosome pTvir"/>
</dbReference>
<evidence type="ECO:0000313" key="3">
    <source>
        <dbReference type="Proteomes" id="UP000032352"/>
    </source>
</evidence>
<evidence type="ECO:0000313" key="2">
    <source>
        <dbReference type="EMBL" id="WDE08523.1"/>
    </source>
</evidence>
<dbReference type="InterPro" id="IPR008727">
    <property type="entry name" value="PAAR_motif"/>
</dbReference>
<dbReference type="Gene3D" id="2.60.200.60">
    <property type="match status" value="2"/>
</dbReference>